<feature type="compositionally biased region" description="Polar residues" evidence="1">
    <location>
        <begin position="21"/>
        <end position="36"/>
    </location>
</feature>
<dbReference type="EMBL" id="UYSU01004684">
    <property type="protein sequence ID" value="VDL88013.1"/>
    <property type="molecule type" value="Genomic_DNA"/>
</dbReference>
<dbReference type="AlphaFoldDB" id="A0A3P7C7P4"/>
<accession>A0A3P7C7P4</accession>
<dbReference type="Proteomes" id="UP000275846">
    <property type="component" value="Unassembled WGS sequence"/>
</dbReference>
<gene>
    <name evidence="2" type="ORF">SSLN_LOCUS1628</name>
</gene>
<keyword evidence="3" id="KW-1185">Reference proteome</keyword>
<evidence type="ECO:0000313" key="2">
    <source>
        <dbReference type="EMBL" id="VDL88013.1"/>
    </source>
</evidence>
<organism evidence="2 3">
    <name type="scientific">Schistocephalus solidus</name>
    <name type="common">Tapeworm</name>
    <dbReference type="NCBI Taxonomy" id="70667"/>
    <lineage>
        <taxon>Eukaryota</taxon>
        <taxon>Metazoa</taxon>
        <taxon>Spiralia</taxon>
        <taxon>Lophotrochozoa</taxon>
        <taxon>Platyhelminthes</taxon>
        <taxon>Cestoda</taxon>
        <taxon>Eucestoda</taxon>
        <taxon>Diphyllobothriidea</taxon>
        <taxon>Diphyllobothriidae</taxon>
        <taxon>Schistocephalus</taxon>
    </lineage>
</organism>
<protein>
    <submittedName>
        <fullName evidence="2">Uncharacterized protein</fullName>
    </submittedName>
</protein>
<name>A0A3P7C7P4_SCHSO</name>
<sequence length="62" mass="6790">MLLSARPNSLNRVSWRRWVQATPSSGAAGQRQSEATLVSPLPPGTTSWNVCPVCPRVTIITW</sequence>
<feature type="region of interest" description="Disordered" evidence="1">
    <location>
        <begin position="21"/>
        <end position="40"/>
    </location>
</feature>
<evidence type="ECO:0000256" key="1">
    <source>
        <dbReference type="SAM" id="MobiDB-lite"/>
    </source>
</evidence>
<evidence type="ECO:0000313" key="3">
    <source>
        <dbReference type="Proteomes" id="UP000275846"/>
    </source>
</evidence>
<proteinExistence type="predicted"/>
<reference evidence="2 3" key="1">
    <citation type="submission" date="2018-11" db="EMBL/GenBank/DDBJ databases">
        <authorList>
            <consortium name="Pathogen Informatics"/>
        </authorList>
    </citation>
    <scope>NUCLEOTIDE SEQUENCE [LARGE SCALE GENOMIC DNA]</scope>
    <source>
        <strain evidence="2 3">NST_G2</strain>
    </source>
</reference>